<dbReference type="InParanoid" id="A0A0C3PZG6"/>
<sequence length="127" mass="14800">MPCHLPPCFMFGLHVEFTRRQSLGIQRSLMVLYIWGRVSAFGNHRLYGRTWTNSFIPVLRVIMKEPEPSIDDRQQLNSSLSIGQTTLQQAPWRSRMCLVLLLSISEKKHTMFPRNVGIIRSWSLFPL</sequence>
<reference evidence="2" key="2">
    <citation type="submission" date="2015-01" db="EMBL/GenBank/DDBJ databases">
        <title>Evolutionary Origins and Diversification of the Mycorrhizal Mutualists.</title>
        <authorList>
            <consortium name="DOE Joint Genome Institute"/>
            <consortium name="Mycorrhizal Genomics Consortium"/>
            <person name="Kohler A."/>
            <person name="Kuo A."/>
            <person name="Nagy L.G."/>
            <person name="Floudas D."/>
            <person name="Copeland A."/>
            <person name="Barry K.W."/>
            <person name="Cichocki N."/>
            <person name="Veneault-Fourrey C."/>
            <person name="LaButti K."/>
            <person name="Lindquist E.A."/>
            <person name="Lipzen A."/>
            <person name="Lundell T."/>
            <person name="Morin E."/>
            <person name="Murat C."/>
            <person name="Riley R."/>
            <person name="Ohm R."/>
            <person name="Sun H."/>
            <person name="Tunlid A."/>
            <person name="Henrissat B."/>
            <person name="Grigoriev I.V."/>
            <person name="Hibbett D.S."/>
            <person name="Martin F."/>
        </authorList>
    </citation>
    <scope>NUCLEOTIDE SEQUENCE [LARGE SCALE GENOMIC DNA]</scope>
    <source>
        <strain evidence="2">Marx 270</strain>
    </source>
</reference>
<proteinExistence type="predicted"/>
<reference evidence="1 2" key="1">
    <citation type="submission" date="2014-04" db="EMBL/GenBank/DDBJ databases">
        <authorList>
            <consortium name="DOE Joint Genome Institute"/>
            <person name="Kuo A."/>
            <person name="Kohler A."/>
            <person name="Costa M.D."/>
            <person name="Nagy L.G."/>
            <person name="Floudas D."/>
            <person name="Copeland A."/>
            <person name="Barry K.W."/>
            <person name="Cichocki N."/>
            <person name="Veneault-Fourrey C."/>
            <person name="LaButti K."/>
            <person name="Lindquist E.A."/>
            <person name="Lipzen A."/>
            <person name="Lundell T."/>
            <person name="Morin E."/>
            <person name="Murat C."/>
            <person name="Sun H."/>
            <person name="Tunlid A."/>
            <person name="Henrissat B."/>
            <person name="Grigoriev I.V."/>
            <person name="Hibbett D.S."/>
            <person name="Martin F."/>
            <person name="Nordberg H.P."/>
            <person name="Cantor M.N."/>
            <person name="Hua S.X."/>
        </authorList>
    </citation>
    <scope>NUCLEOTIDE SEQUENCE [LARGE SCALE GENOMIC DNA]</scope>
    <source>
        <strain evidence="1 2">Marx 270</strain>
    </source>
</reference>
<gene>
    <name evidence="1" type="ORF">M404DRAFT_188895</name>
</gene>
<keyword evidence="2" id="KW-1185">Reference proteome</keyword>
<protein>
    <submittedName>
        <fullName evidence="1">Uncharacterized protein</fullName>
    </submittedName>
</protein>
<organism evidence="1 2">
    <name type="scientific">Pisolithus tinctorius Marx 270</name>
    <dbReference type="NCBI Taxonomy" id="870435"/>
    <lineage>
        <taxon>Eukaryota</taxon>
        <taxon>Fungi</taxon>
        <taxon>Dikarya</taxon>
        <taxon>Basidiomycota</taxon>
        <taxon>Agaricomycotina</taxon>
        <taxon>Agaricomycetes</taxon>
        <taxon>Agaricomycetidae</taxon>
        <taxon>Boletales</taxon>
        <taxon>Sclerodermatineae</taxon>
        <taxon>Pisolithaceae</taxon>
        <taxon>Pisolithus</taxon>
    </lineage>
</organism>
<accession>A0A0C3PZG6</accession>
<dbReference type="Proteomes" id="UP000054217">
    <property type="component" value="Unassembled WGS sequence"/>
</dbReference>
<name>A0A0C3PZG6_PISTI</name>
<evidence type="ECO:0000313" key="2">
    <source>
        <dbReference type="Proteomes" id="UP000054217"/>
    </source>
</evidence>
<dbReference type="AlphaFoldDB" id="A0A0C3PZG6"/>
<dbReference type="EMBL" id="KN831944">
    <property type="protein sequence ID" value="KIO14814.1"/>
    <property type="molecule type" value="Genomic_DNA"/>
</dbReference>
<evidence type="ECO:0000313" key="1">
    <source>
        <dbReference type="EMBL" id="KIO14814.1"/>
    </source>
</evidence>
<dbReference type="HOGENOM" id="CLU_1971404_0_0_1"/>